<keyword evidence="3" id="KW-0804">Transcription</keyword>
<dbReference type="eggNOG" id="COG1733">
    <property type="taxonomic scope" value="Bacteria"/>
</dbReference>
<dbReference type="InterPro" id="IPR036388">
    <property type="entry name" value="WH-like_DNA-bd_sf"/>
</dbReference>
<dbReference type="PANTHER" id="PTHR33204">
    <property type="entry name" value="TRANSCRIPTIONAL REGULATOR, MARR FAMILY"/>
    <property type="match status" value="1"/>
</dbReference>
<dbReference type="STRING" id="376686.Fjoh_4158"/>
<evidence type="ECO:0000259" key="4">
    <source>
        <dbReference type="PROSITE" id="PS51118"/>
    </source>
</evidence>
<dbReference type="Pfam" id="PF01638">
    <property type="entry name" value="HxlR"/>
    <property type="match status" value="1"/>
</dbReference>
<dbReference type="Proteomes" id="UP000006694">
    <property type="component" value="Chromosome"/>
</dbReference>
<evidence type="ECO:0000256" key="2">
    <source>
        <dbReference type="ARBA" id="ARBA00023125"/>
    </source>
</evidence>
<dbReference type="EMBL" id="CP000685">
    <property type="protein sequence ID" value="ABQ07166.1"/>
    <property type="molecule type" value="Genomic_DNA"/>
</dbReference>
<sequence>MTTENSSPKKNECPAQGLLKLLSGKWKPQIFLLAEAGPLRFNGLLRDIKGANKQSISTALRELEEFGLLDKNIIKLKPLHIEYTLSEKGKSLIPVFKQLEFFSENN</sequence>
<dbReference type="PROSITE" id="PS51118">
    <property type="entry name" value="HTH_HXLR"/>
    <property type="match status" value="1"/>
</dbReference>
<dbReference type="RefSeq" id="WP_012026132.1">
    <property type="nucleotide sequence ID" value="NC_009441.1"/>
</dbReference>
<dbReference type="GeneID" id="31767076"/>
<evidence type="ECO:0000313" key="6">
    <source>
        <dbReference type="Proteomes" id="UP000006694"/>
    </source>
</evidence>
<dbReference type="AlphaFoldDB" id="A5FCB0"/>
<dbReference type="Gene3D" id="1.10.10.10">
    <property type="entry name" value="Winged helix-like DNA-binding domain superfamily/Winged helix DNA-binding domain"/>
    <property type="match status" value="1"/>
</dbReference>
<dbReference type="InterPro" id="IPR036390">
    <property type="entry name" value="WH_DNA-bd_sf"/>
</dbReference>
<dbReference type="HOGENOM" id="CLU_111585_5_2_10"/>
<evidence type="ECO:0000256" key="1">
    <source>
        <dbReference type="ARBA" id="ARBA00023015"/>
    </source>
</evidence>
<reference evidence="5 6" key="1">
    <citation type="journal article" date="2009" name="Appl. Environ. Microbiol.">
        <title>Novel features of the polysaccharide-digesting gliding bacterium Flavobacterium johnsoniae as revealed by genome sequence analysis.</title>
        <authorList>
            <person name="McBride M.J."/>
            <person name="Xie G."/>
            <person name="Martens E.C."/>
            <person name="Lapidus A."/>
            <person name="Henrissat B."/>
            <person name="Rhodes R.G."/>
            <person name="Goltsman E."/>
            <person name="Wang W."/>
            <person name="Xu J."/>
            <person name="Hunnicutt D.W."/>
            <person name="Staroscik A.M."/>
            <person name="Hoover T.R."/>
            <person name="Cheng Y.Q."/>
            <person name="Stein J.L."/>
        </authorList>
    </citation>
    <scope>NUCLEOTIDE SEQUENCE [LARGE SCALE GENOMIC DNA]</scope>
    <source>
        <strain evidence="6">ATCC 17061 / DSM 2064 / JCM 8514 / BCRC 14874 / CCUG 350202 / NBRC 14942 / NCIMB 11054 / UW101</strain>
    </source>
</reference>
<protein>
    <submittedName>
        <fullName evidence="5">Transcriptional regulator, HxlR family</fullName>
    </submittedName>
</protein>
<dbReference type="OrthoDB" id="8231503at2"/>
<proteinExistence type="predicted"/>
<dbReference type="GO" id="GO:0003677">
    <property type="term" value="F:DNA binding"/>
    <property type="evidence" value="ECO:0007669"/>
    <property type="project" value="UniProtKB-KW"/>
</dbReference>
<keyword evidence="6" id="KW-1185">Reference proteome</keyword>
<accession>A5FCB0</accession>
<keyword evidence="2" id="KW-0238">DNA-binding</keyword>
<keyword evidence="1" id="KW-0805">Transcription regulation</keyword>
<evidence type="ECO:0000313" key="5">
    <source>
        <dbReference type="EMBL" id="ABQ07166.1"/>
    </source>
</evidence>
<organism evidence="5 6">
    <name type="scientific">Flavobacterium johnsoniae (strain ATCC 17061 / DSM 2064 / JCM 8514 / BCRC 14874 / CCUG 350202 / NBRC 14942 / NCIMB 11054 / UW101)</name>
    <name type="common">Cytophaga johnsonae</name>
    <dbReference type="NCBI Taxonomy" id="376686"/>
    <lineage>
        <taxon>Bacteria</taxon>
        <taxon>Pseudomonadati</taxon>
        <taxon>Bacteroidota</taxon>
        <taxon>Flavobacteriia</taxon>
        <taxon>Flavobacteriales</taxon>
        <taxon>Flavobacteriaceae</taxon>
        <taxon>Flavobacterium</taxon>
    </lineage>
</organism>
<feature type="domain" description="HTH hxlR-type" evidence="4">
    <location>
        <begin position="13"/>
        <end position="106"/>
    </location>
</feature>
<dbReference type="SUPFAM" id="SSF46785">
    <property type="entry name" value="Winged helix' DNA-binding domain"/>
    <property type="match status" value="1"/>
</dbReference>
<evidence type="ECO:0000256" key="3">
    <source>
        <dbReference type="ARBA" id="ARBA00023163"/>
    </source>
</evidence>
<dbReference type="KEGG" id="fjo:Fjoh_4158"/>
<name>A5FCB0_FLAJ1</name>
<dbReference type="InterPro" id="IPR002577">
    <property type="entry name" value="HTH_HxlR"/>
</dbReference>
<gene>
    <name evidence="5" type="ordered locus">Fjoh_4158</name>
</gene>